<organism evidence="1 2">
    <name type="scientific">Musa troglodytarum</name>
    <name type="common">fe'i banana</name>
    <dbReference type="NCBI Taxonomy" id="320322"/>
    <lineage>
        <taxon>Eukaryota</taxon>
        <taxon>Viridiplantae</taxon>
        <taxon>Streptophyta</taxon>
        <taxon>Embryophyta</taxon>
        <taxon>Tracheophyta</taxon>
        <taxon>Spermatophyta</taxon>
        <taxon>Magnoliopsida</taxon>
        <taxon>Liliopsida</taxon>
        <taxon>Zingiberales</taxon>
        <taxon>Musaceae</taxon>
        <taxon>Musa</taxon>
    </lineage>
</organism>
<evidence type="ECO:0000313" key="1">
    <source>
        <dbReference type="EMBL" id="URD75166.1"/>
    </source>
</evidence>
<dbReference type="Proteomes" id="UP001055439">
    <property type="component" value="Chromosome 1"/>
</dbReference>
<evidence type="ECO:0000313" key="2">
    <source>
        <dbReference type="Proteomes" id="UP001055439"/>
    </source>
</evidence>
<proteinExistence type="predicted"/>
<accession>A0A9E7JBT2</accession>
<protein>
    <submittedName>
        <fullName evidence="1">Uncharacterized protein</fullName>
    </submittedName>
</protein>
<reference evidence="1" key="1">
    <citation type="submission" date="2022-05" db="EMBL/GenBank/DDBJ databases">
        <title>The Musa troglodytarum L. genome provides insights into the mechanism of non-climacteric behaviour and enrichment of carotenoids.</title>
        <authorList>
            <person name="Wang J."/>
        </authorList>
    </citation>
    <scope>NUCLEOTIDE SEQUENCE</scope>
    <source>
        <tissue evidence="1">Leaf</tissue>
    </source>
</reference>
<gene>
    <name evidence="1" type="ORF">MUK42_10283</name>
</gene>
<dbReference type="AlphaFoldDB" id="A0A9E7JBT2"/>
<dbReference type="EMBL" id="CP097502">
    <property type="protein sequence ID" value="URD75166.1"/>
    <property type="molecule type" value="Genomic_DNA"/>
</dbReference>
<name>A0A9E7JBT2_9LILI</name>
<sequence>MRDGRSSWLTGSGTRSWFLHQGEDLLGLGICFGTQRIRFEFGCRVAMNSEGTFGLQNASLTSK</sequence>
<keyword evidence="2" id="KW-1185">Reference proteome</keyword>